<dbReference type="Proteomes" id="UP000663829">
    <property type="component" value="Unassembled WGS sequence"/>
</dbReference>
<dbReference type="PANTHER" id="PTHR10974:SF1">
    <property type="entry name" value="FI08016P-RELATED"/>
    <property type="match status" value="1"/>
</dbReference>
<evidence type="ECO:0000313" key="1">
    <source>
        <dbReference type="EMBL" id="CAF0934754.1"/>
    </source>
</evidence>
<dbReference type="OrthoDB" id="413313at2759"/>
<dbReference type="Pfam" id="PF02995">
    <property type="entry name" value="DUF229"/>
    <property type="match status" value="1"/>
</dbReference>
<sequence length="317" mass="36830">MISMGVNLSVVLSPDYSIKRRSYPPWLRRRSPNKVLVKGRQQLLNDKLNSVRNAITCNNEEQLFIQTLLKQDVEKRVKQGKQLPSVLVVEFDAVSRLMFHRKMPKTMAFIQNKLKNSTKYTTIEFEKYHSLGKNSEDNLRPLLCASGSLGYGRLNVENKTANLRCTFDNYIFNVFKSNGYSTSLITNMCWDYIADYFGRTDAYNVDYEYVTWSCHPEYDVYGNWGDYTGPYGVKRRCINGKYVHKYQTDIIKDFVYKHAVKQLPYFSFISFIEGHEIGLNVLGLVDDDFVELLAHSVLYSFLASSPMYCRMFGKSYT</sequence>
<evidence type="ECO:0000313" key="2">
    <source>
        <dbReference type="EMBL" id="CAF3712200.1"/>
    </source>
</evidence>
<dbReference type="EMBL" id="CAJNOQ010002041">
    <property type="protein sequence ID" value="CAF0934754.1"/>
    <property type="molecule type" value="Genomic_DNA"/>
</dbReference>
<comment type="caution">
    <text evidence="1">The sequence shown here is derived from an EMBL/GenBank/DDBJ whole genome shotgun (WGS) entry which is preliminary data.</text>
</comment>
<dbReference type="AlphaFoldDB" id="A0A814BZC5"/>
<dbReference type="Proteomes" id="UP000681722">
    <property type="component" value="Unassembled WGS sequence"/>
</dbReference>
<name>A0A814BZC5_9BILA</name>
<dbReference type="PANTHER" id="PTHR10974">
    <property type="entry name" value="FI08016P-RELATED"/>
    <property type="match status" value="1"/>
</dbReference>
<dbReference type="InterPro" id="IPR017850">
    <property type="entry name" value="Alkaline_phosphatase_core_sf"/>
</dbReference>
<dbReference type="GO" id="GO:0005615">
    <property type="term" value="C:extracellular space"/>
    <property type="evidence" value="ECO:0007669"/>
    <property type="project" value="TreeGrafter"/>
</dbReference>
<protein>
    <submittedName>
        <fullName evidence="1">Uncharacterized protein</fullName>
    </submittedName>
</protein>
<proteinExistence type="predicted"/>
<gene>
    <name evidence="1" type="ORF">GPM918_LOCUS10379</name>
    <name evidence="2" type="ORF">SRO942_LOCUS10380</name>
</gene>
<reference evidence="1" key="1">
    <citation type="submission" date="2021-02" db="EMBL/GenBank/DDBJ databases">
        <authorList>
            <person name="Nowell W R."/>
        </authorList>
    </citation>
    <scope>NUCLEOTIDE SEQUENCE</scope>
</reference>
<organism evidence="1 3">
    <name type="scientific">Didymodactylos carnosus</name>
    <dbReference type="NCBI Taxonomy" id="1234261"/>
    <lineage>
        <taxon>Eukaryota</taxon>
        <taxon>Metazoa</taxon>
        <taxon>Spiralia</taxon>
        <taxon>Gnathifera</taxon>
        <taxon>Rotifera</taxon>
        <taxon>Eurotatoria</taxon>
        <taxon>Bdelloidea</taxon>
        <taxon>Philodinida</taxon>
        <taxon>Philodinidae</taxon>
        <taxon>Didymodactylos</taxon>
    </lineage>
</organism>
<dbReference type="SUPFAM" id="SSF53649">
    <property type="entry name" value="Alkaline phosphatase-like"/>
    <property type="match status" value="1"/>
</dbReference>
<dbReference type="EMBL" id="CAJOBC010002041">
    <property type="protein sequence ID" value="CAF3712200.1"/>
    <property type="molecule type" value="Genomic_DNA"/>
</dbReference>
<evidence type="ECO:0000313" key="3">
    <source>
        <dbReference type="Proteomes" id="UP000663829"/>
    </source>
</evidence>
<dbReference type="InterPro" id="IPR004245">
    <property type="entry name" value="DUF229"/>
</dbReference>
<keyword evidence="3" id="KW-1185">Reference proteome</keyword>
<accession>A0A814BZC5</accession>